<feature type="compositionally biased region" description="Low complexity" evidence="5">
    <location>
        <begin position="408"/>
        <end position="420"/>
    </location>
</feature>
<feature type="region of interest" description="Disordered" evidence="5">
    <location>
        <begin position="355"/>
        <end position="438"/>
    </location>
</feature>
<evidence type="ECO:0000313" key="7">
    <source>
        <dbReference type="EMBL" id="KZT55239.1"/>
    </source>
</evidence>
<evidence type="ECO:0000256" key="2">
    <source>
        <dbReference type="ARBA" id="ARBA00022771"/>
    </source>
</evidence>
<dbReference type="Proteomes" id="UP000076842">
    <property type="component" value="Unassembled WGS sequence"/>
</dbReference>
<feature type="zinc finger region" description="C3H1-type" evidence="4">
    <location>
        <begin position="672"/>
        <end position="695"/>
    </location>
</feature>
<feature type="region of interest" description="Disordered" evidence="5">
    <location>
        <begin position="1"/>
        <end position="31"/>
    </location>
</feature>
<sequence length="1060" mass="111971">MSSTDLSTSPPTPSSGLAPAISTPSSNPKYPHTRALLASLARQYRPLAAYDDLSTSPSGLGPAVGSDGESEGEARDPISALGGNEFVRHVVGHVRDEDEQELRKTLRDSFGGEGSEFDANLDAHVLELMHKHHNDVMGMPFSLLTPIKRPQNLSRPSSRASQHSGQRRPETPTLLGQSGRTGSFGARNRPHTPVSASRLTSVFLQAHANSALSGEESDGGPGGLHGGPGSTFSDSPTPSPRLGSVRMPSARPLLPTSLSSSDLVSAGAGSPSSSPRYLNAKALEFRPGGSGRPLSAMSGSFSASGASTTTGRESPGDSLWAHHASGSESGSGTASGLLTPSFSSKLAIAAPLLPDHTKESPVPSPLAASFRAAGKGLVAVQGEDDDDDDDSRPGTPASHDATPVKSNTATGTPATTAGGTQPIRMRPRSDTLDDEEFSPFYMPSKQQAANGSGLLSVPYGCSPYDVDGSGGSSASASSPGHSYDVPGQMNMLGVTAPNPYATGAEDEMAALGAQYGRMDMLGGVDGSPPSDEDLLHMPSQYLMGGLDEDGYPLPGPYAGQYAQGEDGMTPMEMLVQMFGSSASPQELEQALQESGYDFEGAIAWLVDRQNGGGVGPGTAHNGNGPHHVHPRAHPHGAGRVLVVPREEYGRMANGGRISPRYGMMGPGARPQGVPNRVCRYFLQGECRRADCRFSHDIERALCRFWLRGQCAKGEQCEFVHEIPPGWDQQQVQAVIAANRAGGSRSQTPPAGGVGDDFPQLGRRGSYPYGAPRGGFDPGRSRFASAVKGPSGGRGYGPQMAVSGRQFMVTPQQSRGAQEFVPQSAYDRMPQPRPSNRIRLRPPSLLPTLPTGPSVNALYMAYRNRAHQLAANRNANLTKAANAWRSHDGAAAKSFSRAAADLNARMQAELAHSARLLVKERARIAQDAVRSRENWAADDAVDRASRGKPCGNALGVILGVCRDGAPTPEERMECVLDLHALHANEGQEIMEEFLAGLENEHYLGLAYIVVGEERHTGANDPARGTSKLRLASGVKDYLHQFAYAWQERDGVVWVDPLTHAE</sequence>
<feature type="compositionally biased region" description="Polar residues" evidence="5">
    <location>
        <begin position="151"/>
        <end position="164"/>
    </location>
</feature>
<dbReference type="PROSITE" id="PS50103">
    <property type="entry name" value="ZF_C3H1"/>
    <property type="match status" value="2"/>
</dbReference>
<feature type="region of interest" description="Disordered" evidence="5">
    <location>
        <begin position="211"/>
        <end position="339"/>
    </location>
</feature>
<dbReference type="Pfam" id="PF00642">
    <property type="entry name" value="zf-CCCH"/>
    <property type="match status" value="1"/>
</dbReference>
<dbReference type="InterPro" id="IPR036063">
    <property type="entry name" value="Smr_dom_sf"/>
</dbReference>
<dbReference type="SUPFAM" id="SSF90229">
    <property type="entry name" value="CCCH zinc finger"/>
    <property type="match status" value="1"/>
</dbReference>
<feature type="compositionally biased region" description="Low complexity" evidence="5">
    <location>
        <begin position="295"/>
        <end position="311"/>
    </location>
</feature>
<feature type="compositionally biased region" description="Low complexity" evidence="5">
    <location>
        <begin position="324"/>
        <end position="339"/>
    </location>
</feature>
<dbReference type="GO" id="GO:0008270">
    <property type="term" value="F:zinc ion binding"/>
    <property type="evidence" value="ECO:0007669"/>
    <property type="project" value="UniProtKB-KW"/>
</dbReference>
<keyword evidence="3 4" id="KW-0862">Zinc</keyword>
<dbReference type="OrthoDB" id="3247158at2759"/>
<dbReference type="InterPro" id="IPR013899">
    <property type="entry name" value="DUF1771"/>
</dbReference>
<protein>
    <recommendedName>
        <fullName evidence="6">C3H1-type domain-containing protein</fullName>
    </recommendedName>
</protein>
<keyword evidence="2 4" id="KW-0863">Zinc-finger</keyword>
<dbReference type="InterPro" id="IPR036855">
    <property type="entry name" value="Znf_CCCH_sf"/>
</dbReference>
<feature type="compositionally biased region" description="Low complexity" evidence="5">
    <location>
        <begin position="833"/>
        <end position="846"/>
    </location>
</feature>
<feature type="domain" description="C3H1-type" evidence="6">
    <location>
        <begin position="672"/>
        <end position="695"/>
    </location>
</feature>
<feature type="domain" description="C3H1-type" evidence="6">
    <location>
        <begin position="696"/>
        <end position="723"/>
    </location>
</feature>
<evidence type="ECO:0000256" key="4">
    <source>
        <dbReference type="PROSITE-ProRule" id="PRU00723"/>
    </source>
</evidence>
<dbReference type="Gene3D" id="4.10.1000.10">
    <property type="entry name" value="Zinc finger, CCCH-type"/>
    <property type="match status" value="2"/>
</dbReference>
<dbReference type="PANTHER" id="PTHR46651:SF1">
    <property type="entry name" value="SMALL MUTS RELATED FAMILY PROTEIN"/>
    <property type="match status" value="1"/>
</dbReference>
<gene>
    <name evidence="7" type="ORF">CALCODRAFT_510216</name>
</gene>
<dbReference type="AlphaFoldDB" id="A0A165ENU4"/>
<evidence type="ECO:0000313" key="8">
    <source>
        <dbReference type="Proteomes" id="UP000076842"/>
    </source>
</evidence>
<reference evidence="7 8" key="1">
    <citation type="journal article" date="2016" name="Mol. Biol. Evol.">
        <title>Comparative Genomics of Early-Diverging Mushroom-Forming Fungi Provides Insights into the Origins of Lignocellulose Decay Capabilities.</title>
        <authorList>
            <person name="Nagy L.G."/>
            <person name="Riley R."/>
            <person name="Tritt A."/>
            <person name="Adam C."/>
            <person name="Daum C."/>
            <person name="Floudas D."/>
            <person name="Sun H."/>
            <person name="Yadav J.S."/>
            <person name="Pangilinan J."/>
            <person name="Larsson K.H."/>
            <person name="Matsuura K."/>
            <person name="Barry K."/>
            <person name="Labutti K."/>
            <person name="Kuo R."/>
            <person name="Ohm R.A."/>
            <person name="Bhattacharya S.S."/>
            <person name="Shirouzu T."/>
            <person name="Yoshinaga Y."/>
            <person name="Martin F.M."/>
            <person name="Grigoriev I.V."/>
            <person name="Hibbett D.S."/>
        </authorList>
    </citation>
    <scope>NUCLEOTIDE SEQUENCE [LARGE SCALE GENOMIC DNA]</scope>
    <source>
        <strain evidence="7 8">HHB12733</strain>
    </source>
</reference>
<dbReference type="SMART" id="SM00356">
    <property type="entry name" value="ZnF_C3H1"/>
    <property type="match status" value="2"/>
</dbReference>
<feature type="compositionally biased region" description="Gly residues" evidence="5">
    <location>
        <begin position="219"/>
        <end position="229"/>
    </location>
</feature>
<evidence type="ECO:0000259" key="6">
    <source>
        <dbReference type="PROSITE" id="PS50103"/>
    </source>
</evidence>
<name>A0A165ENU4_9BASI</name>
<keyword evidence="1 4" id="KW-0479">Metal-binding</keyword>
<evidence type="ECO:0000256" key="1">
    <source>
        <dbReference type="ARBA" id="ARBA00022723"/>
    </source>
</evidence>
<dbReference type="PANTHER" id="PTHR46651">
    <property type="entry name" value="POLYADENYLATE-BINDING PROTEIN-INTERACTING PROTEIN 7"/>
    <property type="match status" value="1"/>
</dbReference>
<dbReference type="InterPro" id="IPR053242">
    <property type="entry name" value="PAM2-like_domain"/>
</dbReference>
<dbReference type="EMBL" id="KV423998">
    <property type="protein sequence ID" value="KZT55239.1"/>
    <property type="molecule type" value="Genomic_DNA"/>
</dbReference>
<dbReference type="SMART" id="SM01162">
    <property type="entry name" value="DUF1771"/>
    <property type="match status" value="1"/>
</dbReference>
<feature type="region of interest" description="Disordered" evidence="5">
    <location>
        <begin position="147"/>
        <end position="195"/>
    </location>
</feature>
<feature type="region of interest" description="Disordered" evidence="5">
    <location>
        <begin position="50"/>
        <end position="79"/>
    </location>
</feature>
<accession>A0A165ENU4</accession>
<dbReference type="Pfam" id="PF08590">
    <property type="entry name" value="DUF1771"/>
    <property type="match status" value="1"/>
</dbReference>
<dbReference type="Gene3D" id="3.30.1370.110">
    <property type="match status" value="1"/>
</dbReference>
<dbReference type="InterPro" id="IPR000571">
    <property type="entry name" value="Znf_CCCH"/>
</dbReference>
<proteinExistence type="predicted"/>
<evidence type="ECO:0000256" key="3">
    <source>
        <dbReference type="ARBA" id="ARBA00022833"/>
    </source>
</evidence>
<keyword evidence="8" id="KW-1185">Reference proteome</keyword>
<feature type="compositionally biased region" description="Low complexity" evidence="5">
    <location>
        <begin position="248"/>
        <end position="275"/>
    </location>
</feature>
<dbReference type="InParanoid" id="A0A165ENU4"/>
<dbReference type="Pfam" id="PF14608">
    <property type="entry name" value="zf-CCCH_2"/>
    <property type="match status" value="1"/>
</dbReference>
<dbReference type="STRING" id="1353952.A0A165ENU4"/>
<evidence type="ECO:0000256" key="5">
    <source>
        <dbReference type="SAM" id="MobiDB-lite"/>
    </source>
</evidence>
<feature type="region of interest" description="Disordered" evidence="5">
    <location>
        <begin position="825"/>
        <end position="846"/>
    </location>
</feature>
<feature type="zinc finger region" description="C3H1-type" evidence="4">
    <location>
        <begin position="696"/>
        <end position="723"/>
    </location>
</feature>
<organism evidence="7 8">
    <name type="scientific">Calocera cornea HHB12733</name>
    <dbReference type="NCBI Taxonomy" id="1353952"/>
    <lineage>
        <taxon>Eukaryota</taxon>
        <taxon>Fungi</taxon>
        <taxon>Dikarya</taxon>
        <taxon>Basidiomycota</taxon>
        <taxon>Agaricomycotina</taxon>
        <taxon>Dacrymycetes</taxon>
        <taxon>Dacrymycetales</taxon>
        <taxon>Dacrymycetaceae</taxon>
        <taxon>Calocera</taxon>
    </lineage>
</organism>